<dbReference type="Pfam" id="PF25967">
    <property type="entry name" value="RND-MFP_C"/>
    <property type="match status" value="1"/>
</dbReference>
<protein>
    <submittedName>
        <fullName evidence="8">Multidrug efflux system membrane fusion protein</fullName>
    </submittedName>
</protein>
<dbReference type="Gene3D" id="1.10.287.470">
    <property type="entry name" value="Helix hairpin bin"/>
    <property type="match status" value="1"/>
</dbReference>
<dbReference type="InterPro" id="IPR058625">
    <property type="entry name" value="MdtA-like_BSH"/>
</dbReference>
<dbReference type="AlphaFoldDB" id="A0A2T5JMB6"/>
<evidence type="ECO:0000313" key="8">
    <source>
        <dbReference type="EMBL" id="PTR08300.1"/>
    </source>
</evidence>
<gene>
    <name evidence="8" type="ORF">C8J28_13614</name>
</gene>
<dbReference type="Pfam" id="PF25876">
    <property type="entry name" value="HH_MFP_RND"/>
    <property type="match status" value="1"/>
</dbReference>
<sequence>MTCLLVPRLLLICCLAAAPTLASAVEATAGAELAGDRPVQLTLVTLAPERIVLSDTFAGRVAAWRRVEIRPQVGGIILERPVTEGMRVAAGDVLFRIDPAPLKADLATAGAGLARAKAAEAHARRGLERSDALMAKSATSGEKNDAARNDLAQAQANRAEAQAIVDRRRLDLEFATLRTPIAGHVASGLADVGGLAAPGAERALAVVQDLDRVHVDLRLPAASLDAIRTAAAAGLGEVEILMDGDRTHGRQGQLKAMDVNVDPGTGTVSVRVEVENPGLVLLPGMYVRARLPRGVLPEALLVPEDAVLRDEAGQAQVVVVSGDGRAVRRPVMLGDAIGGRVVVASGLRPGETIAIRGQDRVAHGVPVPEATMAADAAPASVKN</sequence>
<dbReference type="OrthoDB" id="7811737at2"/>
<dbReference type="Gene3D" id="2.40.30.170">
    <property type="match status" value="1"/>
</dbReference>
<dbReference type="InterPro" id="IPR058624">
    <property type="entry name" value="MdtA-like_HH"/>
</dbReference>
<feature type="domain" description="Multidrug resistance protein MdtA-like barrel-sandwich hybrid" evidence="5">
    <location>
        <begin position="65"/>
        <end position="208"/>
    </location>
</feature>
<dbReference type="SUPFAM" id="SSF111369">
    <property type="entry name" value="HlyD-like secretion proteins"/>
    <property type="match status" value="1"/>
</dbReference>
<evidence type="ECO:0000313" key="9">
    <source>
        <dbReference type="Proteomes" id="UP000244060"/>
    </source>
</evidence>
<feature type="domain" description="Multidrug resistance protein MdtA-like beta-barrel" evidence="6">
    <location>
        <begin position="213"/>
        <end position="292"/>
    </location>
</feature>
<evidence type="ECO:0000256" key="1">
    <source>
        <dbReference type="ARBA" id="ARBA00004196"/>
    </source>
</evidence>
<evidence type="ECO:0000256" key="3">
    <source>
        <dbReference type="SAM" id="SignalP"/>
    </source>
</evidence>
<dbReference type="Pfam" id="PF25944">
    <property type="entry name" value="Beta-barrel_RND"/>
    <property type="match status" value="1"/>
</dbReference>
<evidence type="ECO:0000259" key="5">
    <source>
        <dbReference type="Pfam" id="PF25917"/>
    </source>
</evidence>
<dbReference type="NCBIfam" id="TIGR01730">
    <property type="entry name" value="RND_mfp"/>
    <property type="match status" value="1"/>
</dbReference>
<dbReference type="EMBL" id="QAOT01000036">
    <property type="protein sequence ID" value="PTR08300.1"/>
    <property type="molecule type" value="Genomic_DNA"/>
</dbReference>
<feature type="domain" description="Multidrug resistance protein MdtA-like C-terminal permuted SH3" evidence="7">
    <location>
        <begin position="299"/>
        <end position="360"/>
    </location>
</feature>
<dbReference type="PANTHER" id="PTHR30158">
    <property type="entry name" value="ACRA/E-RELATED COMPONENT OF DRUG EFFLUX TRANSPORTER"/>
    <property type="match status" value="1"/>
</dbReference>
<feature type="domain" description="Multidrug resistance protein MdtA-like alpha-helical hairpin" evidence="4">
    <location>
        <begin position="106"/>
        <end position="174"/>
    </location>
</feature>
<evidence type="ECO:0000259" key="6">
    <source>
        <dbReference type="Pfam" id="PF25944"/>
    </source>
</evidence>
<name>A0A2T5JMB6_9RHOB</name>
<dbReference type="Pfam" id="PF25917">
    <property type="entry name" value="BSH_RND"/>
    <property type="match status" value="1"/>
</dbReference>
<accession>A0A2T5JMB6</accession>
<reference evidence="8 9" key="1">
    <citation type="submission" date="2018-04" db="EMBL/GenBank/DDBJ databases">
        <title>Genomic Encyclopedia of Type Strains, Phase III (KMG-III): the genomes of soil and plant-associated and newly described type strains.</title>
        <authorList>
            <person name="Whitman W."/>
        </authorList>
    </citation>
    <scope>NUCLEOTIDE SEQUENCE [LARGE SCALE GENOMIC DNA]</scope>
    <source>
        <strain evidence="8 9">KA25</strain>
    </source>
</reference>
<dbReference type="InterPro" id="IPR058627">
    <property type="entry name" value="MdtA-like_C"/>
</dbReference>
<keyword evidence="9" id="KW-1185">Reference proteome</keyword>
<dbReference type="Proteomes" id="UP000244060">
    <property type="component" value="Unassembled WGS sequence"/>
</dbReference>
<dbReference type="Gene3D" id="2.40.50.100">
    <property type="match status" value="1"/>
</dbReference>
<dbReference type="Gene3D" id="2.40.420.20">
    <property type="match status" value="1"/>
</dbReference>
<dbReference type="GO" id="GO:0005886">
    <property type="term" value="C:plasma membrane"/>
    <property type="evidence" value="ECO:0007669"/>
    <property type="project" value="UniProtKB-SubCell"/>
</dbReference>
<comment type="caution">
    <text evidence="8">The sequence shown here is derived from an EMBL/GenBank/DDBJ whole genome shotgun (WGS) entry which is preliminary data.</text>
</comment>
<dbReference type="GO" id="GO:0022857">
    <property type="term" value="F:transmembrane transporter activity"/>
    <property type="evidence" value="ECO:0007669"/>
    <property type="project" value="InterPro"/>
</dbReference>
<evidence type="ECO:0000256" key="2">
    <source>
        <dbReference type="ARBA" id="ARBA00009477"/>
    </source>
</evidence>
<dbReference type="InterPro" id="IPR058626">
    <property type="entry name" value="MdtA-like_b-barrel"/>
</dbReference>
<comment type="subcellular location">
    <subcellularLocation>
        <location evidence="1">Cell envelope</location>
    </subcellularLocation>
</comment>
<keyword evidence="3" id="KW-0732">Signal</keyword>
<evidence type="ECO:0000259" key="7">
    <source>
        <dbReference type="Pfam" id="PF25967"/>
    </source>
</evidence>
<proteinExistence type="inferred from homology"/>
<comment type="similarity">
    <text evidence="2">Belongs to the membrane fusion protein (MFP) (TC 8.A.1) family.</text>
</comment>
<dbReference type="GO" id="GO:0046677">
    <property type="term" value="P:response to antibiotic"/>
    <property type="evidence" value="ECO:0007669"/>
    <property type="project" value="TreeGrafter"/>
</dbReference>
<organism evidence="8 9">
    <name type="scientific">Cereibacter azotoformans</name>
    <dbReference type="NCBI Taxonomy" id="43057"/>
    <lineage>
        <taxon>Bacteria</taxon>
        <taxon>Pseudomonadati</taxon>
        <taxon>Pseudomonadota</taxon>
        <taxon>Alphaproteobacteria</taxon>
        <taxon>Rhodobacterales</taxon>
        <taxon>Paracoccaceae</taxon>
        <taxon>Cereibacter</taxon>
    </lineage>
</organism>
<dbReference type="RefSeq" id="WP_108222677.1">
    <property type="nucleotide sequence ID" value="NZ_CP090022.1"/>
</dbReference>
<feature type="signal peptide" evidence="3">
    <location>
        <begin position="1"/>
        <end position="24"/>
    </location>
</feature>
<dbReference type="InterPro" id="IPR006143">
    <property type="entry name" value="RND_pump_MFP"/>
</dbReference>
<feature type="chain" id="PRO_5015681885" evidence="3">
    <location>
        <begin position="25"/>
        <end position="383"/>
    </location>
</feature>
<evidence type="ECO:0000259" key="4">
    <source>
        <dbReference type="Pfam" id="PF25876"/>
    </source>
</evidence>